<evidence type="ECO:0000313" key="1">
    <source>
        <dbReference type="EnsemblPlants" id="Zm00001eb349100_P001"/>
    </source>
</evidence>
<sequence length="82" mass="9129">MSESYALPVGRRPGMVCAVVHAVASSWRLGAALSGYPRDSWTPSPPARPEETVNIYRFVTCKSVEEDNLEHTKTKMVLDHLE</sequence>
<organism evidence="1 2">
    <name type="scientific">Zea mays</name>
    <name type="common">Maize</name>
    <dbReference type="NCBI Taxonomy" id="4577"/>
    <lineage>
        <taxon>Eukaryota</taxon>
        <taxon>Viridiplantae</taxon>
        <taxon>Streptophyta</taxon>
        <taxon>Embryophyta</taxon>
        <taxon>Tracheophyta</taxon>
        <taxon>Spermatophyta</taxon>
        <taxon>Magnoliopsida</taxon>
        <taxon>Liliopsida</taxon>
        <taxon>Poales</taxon>
        <taxon>Poaceae</taxon>
        <taxon>PACMAD clade</taxon>
        <taxon>Panicoideae</taxon>
        <taxon>Andropogonodae</taxon>
        <taxon>Andropogoneae</taxon>
        <taxon>Tripsacinae</taxon>
        <taxon>Zea</taxon>
    </lineage>
</organism>
<keyword evidence="2" id="KW-1185">Reference proteome</keyword>
<dbReference type="Gramene" id="Zm00001eb349100_T001">
    <property type="protein sequence ID" value="Zm00001eb349100_P001"/>
    <property type="gene ID" value="Zm00001eb349100"/>
</dbReference>
<accession>A0A804QQ64</accession>
<name>A0A804QQ64_MAIZE</name>
<reference evidence="1" key="2">
    <citation type="submission" date="2019-07" db="EMBL/GenBank/DDBJ databases">
        <authorList>
            <person name="Seetharam A."/>
            <person name="Woodhouse M."/>
            <person name="Cannon E."/>
        </authorList>
    </citation>
    <scope>NUCLEOTIDE SEQUENCE [LARGE SCALE GENOMIC DNA]</scope>
    <source>
        <strain evidence="1">cv. B73</strain>
    </source>
</reference>
<dbReference type="InParanoid" id="A0A804QQ64"/>
<evidence type="ECO:0000313" key="2">
    <source>
        <dbReference type="Proteomes" id="UP000007305"/>
    </source>
</evidence>
<dbReference type="AlphaFoldDB" id="A0A804QQ64"/>
<dbReference type="EnsemblPlants" id="Zm00001eb349100_T001">
    <property type="protein sequence ID" value="Zm00001eb349100_P001"/>
    <property type="gene ID" value="Zm00001eb349100"/>
</dbReference>
<proteinExistence type="predicted"/>
<dbReference type="Proteomes" id="UP000007305">
    <property type="component" value="Chromosome 8"/>
</dbReference>
<reference evidence="1" key="3">
    <citation type="submission" date="2021-05" db="UniProtKB">
        <authorList>
            <consortium name="EnsemblPlants"/>
        </authorList>
    </citation>
    <scope>IDENTIFICATION</scope>
    <source>
        <strain evidence="1">cv. B73</strain>
    </source>
</reference>
<reference evidence="2" key="1">
    <citation type="journal article" date="2009" name="Science">
        <title>The B73 maize genome: complexity, diversity, and dynamics.</title>
        <authorList>
            <person name="Schnable P.S."/>
            <person name="Ware D."/>
            <person name="Fulton R.S."/>
            <person name="Stein J.C."/>
            <person name="Wei F."/>
            <person name="Pasternak S."/>
            <person name="Liang C."/>
            <person name="Zhang J."/>
            <person name="Fulton L."/>
            <person name="Graves T.A."/>
            <person name="Minx P."/>
            <person name="Reily A.D."/>
            <person name="Courtney L."/>
            <person name="Kruchowski S.S."/>
            <person name="Tomlinson C."/>
            <person name="Strong C."/>
            <person name="Delehaunty K."/>
            <person name="Fronick C."/>
            <person name="Courtney B."/>
            <person name="Rock S.M."/>
            <person name="Belter E."/>
            <person name="Du F."/>
            <person name="Kim K."/>
            <person name="Abbott R.M."/>
            <person name="Cotton M."/>
            <person name="Levy A."/>
            <person name="Marchetto P."/>
            <person name="Ochoa K."/>
            <person name="Jackson S.M."/>
            <person name="Gillam B."/>
            <person name="Chen W."/>
            <person name="Yan L."/>
            <person name="Higginbotham J."/>
            <person name="Cardenas M."/>
            <person name="Waligorski J."/>
            <person name="Applebaum E."/>
            <person name="Phelps L."/>
            <person name="Falcone J."/>
            <person name="Kanchi K."/>
            <person name="Thane T."/>
            <person name="Scimone A."/>
            <person name="Thane N."/>
            <person name="Henke J."/>
            <person name="Wang T."/>
            <person name="Ruppert J."/>
            <person name="Shah N."/>
            <person name="Rotter K."/>
            <person name="Hodges J."/>
            <person name="Ingenthron E."/>
            <person name="Cordes M."/>
            <person name="Kohlberg S."/>
            <person name="Sgro J."/>
            <person name="Delgado B."/>
            <person name="Mead K."/>
            <person name="Chinwalla A."/>
            <person name="Leonard S."/>
            <person name="Crouse K."/>
            <person name="Collura K."/>
            <person name="Kudrna D."/>
            <person name="Currie J."/>
            <person name="He R."/>
            <person name="Angelova A."/>
            <person name="Rajasekar S."/>
            <person name="Mueller T."/>
            <person name="Lomeli R."/>
            <person name="Scara G."/>
            <person name="Ko A."/>
            <person name="Delaney K."/>
            <person name="Wissotski M."/>
            <person name="Lopez G."/>
            <person name="Campos D."/>
            <person name="Braidotti M."/>
            <person name="Ashley E."/>
            <person name="Golser W."/>
            <person name="Kim H."/>
            <person name="Lee S."/>
            <person name="Lin J."/>
            <person name="Dujmic Z."/>
            <person name="Kim W."/>
            <person name="Talag J."/>
            <person name="Zuccolo A."/>
            <person name="Fan C."/>
            <person name="Sebastian A."/>
            <person name="Kramer M."/>
            <person name="Spiegel L."/>
            <person name="Nascimento L."/>
            <person name="Zutavern T."/>
            <person name="Miller B."/>
            <person name="Ambroise C."/>
            <person name="Muller S."/>
            <person name="Spooner W."/>
            <person name="Narechania A."/>
            <person name="Ren L."/>
            <person name="Wei S."/>
            <person name="Kumari S."/>
            <person name="Faga B."/>
            <person name="Levy M.J."/>
            <person name="McMahan L."/>
            <person name="Van Buren P."/>
            <person name="Vaughn M.W."/>
            <person name="Ying K."/>
            <person name="Yeh C.-T."/>
            <person name="Emrich S.J."/>
            <person name="Jia Y."/>
            <person name="Kalyanaraman A."/>
            <person name="Hsia A.-P."/>
            <person name="Barbazuk W.B."/>
            <person name="Baucom R.S."/>
            <person name="Brutnell T.P."/>
            <person name="Carpita N.C."/>
            <person name="Chaparro C."/>
            <person name="Chia J.-M."/>
            <person name="Deragon J.-M."/>
            <person name="Estill J.C."/>
            <person name="Fu Y."/>
            <person name="Jeddeloh J.A."/>
            <person name="Han Y."/>
            <person name="Lee H."/>
            <person name="Li P."/>
            <person name="Lisch D.R."/>
            <person name="Liu S."/>
            <person name="Liu Z."/>
            <person name="Nagel D.H."/>
            <person name="McCann M.C."/>
            <person name="SanMiguel P."/>
            <person name="Myers A.M."/>
            <person name="Nettleton D."/>
            <person name="Nguyen J."/>
            <person name="Penning B.W."/>
            <person name="Ponnala L."/>
            <person name="Schneider K.L."/>
            <person name="Schwartz D.C."/>
            <person name="Sharma A."/>
            <person name="Soderlund C."/>
            <person name="Springer N.M."/>
            <person name="Sun Q."/>
            <person name="Wang H."/>
            <person name="Waterman M."/>
            <person name="Westerman R."/>
            <person name="Wolfgruber T.K."/>
            <person name="Yang L."/>
            <person name="Yu Y."/>
            <person name="Zhang L."/>
            <person name="Zhou S."/>
            <person name="Zhu Q."/>
            <person name="Bennetzen J.L."/>
            <person name="Dawe R.K."/>
            <person name="Jiang J."/>
            <person name="Jiang N."/>
            <person name="Presting G.G."/>
            <person name="Wessler S.R."/>
            <person name="Aluru S."/>
            <person name="Martienssen R.A."/>
            <person name="Clifton S.W."/>
            <person name="McCombie W.R."/>
            <person name="Wing R.A."/>
            <person name="Wilson R.K."/>
        </authorList>
    </citation>
    <scope>NUCLEOTIDE SEQUENCE [LARGE SCALE GENOMIC DNA]</scope>
    <source>
        <strain evidence="2">cv. B73</strain>
    </source>
</reference>
<protein>
    <submittedName>
        <fullName evidence="1">Uncharacterized protein</fullName>
    </submittedName>
</protein>